<evidence type="ECO:0000313" key="9">
    <source>
        <dbReference type="Proteomes" id="UP000448943"/>
    </source>
</evidence>
<feature type="transmembrane region" description="Helical" evidence="6">
    <location>
        <begin position="293"/>
        <end position="315"/>
    </location>
</feature>
<comment type="subcellular location">
    <subcellularLocation>
        <location evidence="1">Cell membrane</location>
        <topology evidence="1">Multi-pass membrane protein</topology>
    </subcellularLocation>
</comment>
<gene>
    <name evidence="8" type="ORF">ERL59_08695</name>
</gene>
<feature type="transmembrane region" description="Helical" evidence="6">
    <location>
        <begin position="269"/>
        <end position="287"/>
    </location>
</feature>
<dbReference type="InterPro" id="IPR011701">
    <property type="entry name" value="MFS"/>
</dbReference>
<dbReference type="InterPro" id="IPR036259">
    <property type="entry name" value="MFS_trans_sf"/>
</dbReference>
<dbReference type="GO" id="GO:0022857">
    <property type="term" value="F:transmembrane transporter activity"/>
    <property type="evidence" value="ECO:0007669"/>
    <property type="project" value="InterPro"/>
</dbReference>
<dbReference type="SUPFAM" id="SSF103473">
    <property type="entry name" value="MFS general substrate transporter"/>
    <property type="match status" value="1"/>
</dbReference>
<dbReference type="AlphaFoldDB" id="A0A6N9Q1A3"/>
<evidence type="ECO:0000256" key="6">
    <source>
        <dbReference type="SAM" id="Phobius"/>
    </source>
</evidence>
<feature type="transmembrane region" description="Helical" evidence="6">
    <location>
        <begin position="127"/>
        <end position="151"/>
    </location>
</feature>
<feature type="transmembrane region" description="Helical" evidence="6">
    <location>
        <begin position="204"/>
        <end position="226"/>
    </location>
</feature>
<comment type="caution">
    <text evidence="8">The sequence shown here is derived from an EMBL/GenBank/DDBJ whole genome shotgun (WGS) entry which is preliminary data.</text>
</comment>
<keyword evidence="3 6" id="KW-0812">Transmembrane</keyword>
<feature type="transmembrane region" description="Helical" evidence="6">
    <location>
        <begin position="7"/>
        <end position="26"/>
    </location>
</feature>
<feature type="transmembrane region" description="Helical" evidence="6">
    <location>
        <begin position="92"/>
        <end position="115"/>
    </location>
</feature>
<evidence type="ECO:0000256" key="2">
    <source>
        <dbReference type="ARBA" id="ARBA00022448"/>
    </source>
</evidence>
<dbReference type="PANTHER" id="PTHR23504">
    <property type="entry name" value="MAJOR FACILITATOR SUPERFAMILY DOMAIN-CONTAINING PROTEIN 10"/>
    <property type="match status" value="1"/>
</dbReference>
<protein>
    <submittedName>
        <fullName evidence="8">MFS transporter</fullName>
    </submittedName>
</protein>
<dbReference type="OrthoDB" id="9793283at2"/>
<dbReference type="PROSITE" id="PS50850">
    <property type="entry name" value="MFS"/>
    <property type="match status" value="1"/>
</dbReference>
<keyword evidence="5 6" id="KW-0472">Membrane</keyword>
<feature type="transmembrane region" description="Helical" evidence="6">
    <location>
        <begin position="157"/>
        <end position="175"/>
    </location>
</feature>
<keyword evidence="4 6" id="KW-1133">Transmembrane helix</keyword>
<dbReference type="PANTHER" id="PTHR23504:SF115">
    <property type="entry name" value="MULTIDRUG RESISTANCE PROTEIN 2"/>
    <property type="match status" value="1"/>
</dbReference>
<evidence type="ECO:0000313" key="8">
    <source>
        <dbReference type="EMBL" id="NBI29036.1"/>
    </source>
</evidence>
<keyword evidence="2" id="KW-0813">Transport</keyword>
<feature type="transmembrane region" description="Helical" evidence="6">
    <location>
        <begin position="343"/>
        <end position="372"/>
    </location>
</feature>
<dbReference type="Proteomes" id="UP000448943">
    <property type="component" value="Unassembled WGS sequence"/>
</dbReference>
<evidence type="ECO:0000256" key="5">
    <source>
        <dbReference type="ARBA" id="ARBA00023136"/>
    </source>
</evidence>
<evidence type="ECO:0000256" key="4">
    <source>
        <dbReference type="ARBA" id="ARBA00022989"/>
    </source>
</evidence>
<dbReference type="PRINTS" id="PR01035">
    <property type="entry name" value="TCRTETA"/>
</dbReference>
<feature type="transmembrane region" description="Helical" evidence="6">
    <location>
        <begin position="32"/>
        <end position="55"/>
    </location>
</feature>
<sequence>MQKKIGIIMVLLITTFIGFAIIIPVLPKIEIVTVFHMNMMLALYSAVSFIMSPIWGKLSDRWGRRPIILIGILGFSISFFIFALSIESLWLMYISRILGGFFSGAVTSCAVAYVADITTNEKRTKAMGLVGMSIGLGFIFGPAIGGLLSTISTQTPFFVSSGLAFITFIFVLLYLTESLSKEQRMNKAKEKVSRWSAFTGPMKYLYIMSFLVTFTLAGLEGTLIYYVDLRFDATSEKIGIMFLISGIVGALIQGGVIRRYVKPGSESKFIQFGLLLSALGFILLLFSKDLWTASLYLSVFAAGNAFIRPCVISLITQKTKVGQGVATGLNSSMDSLGRIAGPLFASALFAINVTLPFIIGAVISVAAIQLVITYKKVEMNTEPA</sequence>
<accession>A0A6N9Q1A3</accession>
<dbReference type="EMBL" id="SIJB01000020">
    <property type="protein sequence ID" value="NBI29036.1"/>
    <property type="molecule type" value="Genomic_DNA"/>
</dbReference>
<dbReference type="InterPro" id="IPR001958">
    <property type="entry name" value="Tet-R_TetA/multi-R_MdtG-like"/>
</dbReference>
<evidence type="ECO:0000256" key="3">
    <source>
        <dbReference type="ARBA" id="ARBA00022692"/>
    </source>
</evidence>
<dbReference type="RefSeq" id="WP_160645835.1">
    <property type="nucleotide sequence ID" value="NZ_SIJB01000020.1"/>
</dbReference>
<organism evidence="8 9">
    <name type="scientific">Chengkuizengella marina</name>
    <dbReference type="NCBI Taxonomy" id="2507566"/>
    <lineage>
        <taxon>Bacteria</taxon>
        <taxon>Bacillati</taxon>
        <taxon>Bacillota</taxon>
        <taxon>Bacilli</taxon>
        <taxon>Bacillales</taxon>
        <taxon>Paenibacillaceae</taxon>
        <taxon>Chengkuizengella</taxon>
    </lineage>
</organism>
<reference evidence="8 9" key="1">
    <citation type="submission" date="2019-01" db="EMBL/GenBank/DDBJ databases">
        <title>Chengkuizengella sp. nov., isolated from deep-sea sediment of East Pacific Ocean.</title>
        <authorList>
            <person name="Yang J."/>
            <person name="Lai Q."/>
            <person name="Shao Z."/>
        </authorList>
    </citation>
    <scope>NUCLEOTIDE SEQUENCE [LARGE SCALE GENOMIC DNA]</scope>
    <source>
        <strain evidence="8 9">YPA3-1-1</strain>
    </source>
</reference>
<evidence type="ECO:0000256" key="1">
    <source>
        <dbReference type="ARBA" id="ARBA00004651"/>
    </source>
</evidence>
<dbReference type="InterPro" id="IPR020846">
    <property type="entry name" value="MFS_dom"/>
</dbReference>
<dbReference type="Pfam" id="PF07690">
    <property type="entry name" value="MFS_1"/>
    <property type="match status" value="2"/>
</dbReference>
<feature type="transmembrane region" description="Helical" evidence="6">
    <location>
        <begin position="238"/>
        <end position="257"/>
    </location>
</feature>
<dbReference type="Gene3D" id="1.20.1250.20">
    <property type="entry name" value="MFS general substrate transporter like domains"/>
    <property type="match status" value="1"/>
</dbReference>
<keyword evidence="9" id="KW-1185">Reference proteome</keyword>
<name>A0A6N9Q1A3_9BACL</name>
<evidence type="ECO:0000259" key="7">
    <source>
        <dbReference type="PROSITE" id="PS50850"/>
    </source>
</evidence>
<feature type="transmembrane region" description="Helical" evidence="6">
    <location>
        <begin position="67"/>
        <end position="86"/>
    </location>
</feature>
<dbReference type="GO" id="GO:0005886">
    <property type="term" value="C:plasma membrane"/>
    <property type="evidence" value="ECO:0007669"/>
    <property type="project" value="UniProtKB-SubCell"/>
</dbReference>
<proteinExistence type="predicted"/>
<feature type="domain" description="Major facilitator superfamily (MFS) profile" evidence="7">
    <location>
        <begin position="1"/>
        <end position="378"/>
    </location>
</feature>